<protein>
    <recommendedName>
        <fullName evidence="3">ubiquitinyl hydrolase 1</fullName>
        <ecNumber evidence="3">3.4.19.12</ecNumber>
    </recommendedName>
</protein>
<dbReference type="EC" id="3.4.19.12" evidence="3"/>
<comment type="similarity">
    <text evidence="2">Belongs to the peptidase C19 family.</text>
</comment>
<evidence type="ECO:0000259" key="9">
    <source>
        <dbReference type="PROSITE" id="PS50235"/>
    </source>
</evidence>
<evidence type="ECO:0000313" key="11">
    <source>
        <dbReference type="Proteomes" id="UP001179952"/>
    </source>
</evidence>
<dbReference type="InterPro" id="IPR028889">
    <property type="entry name" value="USP"/>
</dbReference>
<dbReference type="Pfam" id="PF00443">
    <property type="entry name" value="UCH"/>
    <property type="match status" value="1"/>
</dbReference>
<evidence type="ECO:0000313" key="10">
    <source>
        <dbReference type="EMBL" id="KAK1263162.1"/>
    </source>
</evidence>
<dbReference type="InterPro" id="IPR057372">
    <property type="entry name" value="Ubiquitin_UBP8/5"/>
</dbReference>
<dbReference type="GO" id="GO:0016579">
    <property type="term" value="P:protein deubiquitination"/>
    <property type="evidence" value="ECO:0007669"/>
    <property type="project" value="InterPro"/>
</dbReference>
<reference evidence="10" key="2">
    <citation type="submission" date="2023-06" db="EMBL/GenBank/DDBJ databases">
        <authorList>
            <person name="Ma L."/>
            <person name="Liu K.-W."/>
            <person name="Li Z."/>
            <person name="Hsiao Y.-Y."/>
            <person name="Qi Y."/>
            <person name="Fu T."/>
            <person name="Tang G."/>
            <person name="Zhang D."/>
            <person name="Sun W.-H."/>
            <person name="Liu D.-K."/>
            <person name="Li Y."/>
            <person name="Chen G.-Z."/>
            <person name="Liu X.-D."/>
            <person name="Liao X.-Y."/>
            <person name="Jiang Y.-T."/>
            <person name="Yu X."/>
            <person name="Hao Y."/>
            <person name="Huang J."/>
            <person name="Zhao X.-W."/>
            <person name="Ke S."/>
            <person name="Chen Y.-Y."/>
            <person name="Wu W.-L."/>
            <person name="Hsu J.-L."/>
            <person name="Lin Y.-F."/>
            <person name="Huang M.-D."/>
            <person name="Li C.-Y."/>
            <person name="Huang L."/>
            <person name="Wang Z.-W."/>
            <person name="Zhao X."/>
            <person name="Zhong W.-Y."/>
            <person name="Peng D.-H."/>
            <person name="Ahmad S."/>
            <person name="Lan S."/>
            <person name="Zhang J.-S."/>
            <person name="Tsai W.-C."/>
            <person name="Van De Peer Y."/>
            <person name="Liu Z.-J."/>
        </authorList>
    </citation>
    <scope>NUCLEOTIDE SEQUENCE</scope>
    <source>
        <strain evidence="10">SCP</strain>
        <tissue evidence="10">Leaves</tissue>
    </source>
</reference>
<dbReference type="PANTHER" id="PTHR21646:SF24">
    <property type="entry name" value="UBIQUITIN CARBOXYL-TERMINAL HYDROLASE"/>
    <property type="match status" value="1"/>
</dbReference>
<sequence length="497" mass="55401">MDGFTPEKLQNPSDAPTPEDERVYFVPYKWWRKVSDQAPDDGGGGDDRGILYAAGPSSSSYGGPMRIINNIFNSDLVFSLRREDSDPDAATATATVSGREYALVTVPMWSRGLRWHRDSSAAETATKEAGVSSVCENGTVEVYPLRLRITVAPDTNTMTVRISKKDNTAEFYKRACKIFTVESEPILIELQVYAWSNPIICRSEGRKDDLPVRQSKFGVFSCYGSIMGNGSTGASETDLLSGTPDLCKNYAGGSLGLGELALAFGDLLRKLWAPERNPVFPRLFKSKISHFNLHFNGYNQHDSQELLAFLLDGLHEDLNRVKNKPYIEAKDACGRPDDEVADEYWANHLARNDSIIVDLCQGQYRSTLVCPVCKKVSVTFDPFMYLSLPLPSTNMRTMTITVLCSDGNDAPRQYIITVAKNGKYEDFIQALSVACSLRSDEDLIVAEVYNNRIIRYVEEPADALSLIRDGDRLVAYRLPKDPDGKPLVVFTHQHLEE</sequence>
<feature type="region of interest" description="Disordered" evidence="8">
    <location>
        <begin position="1"/>
        <end position="21"/>
    </location>
</feature>
<comment type="catalytic activity">
    <reaction evidence="1">
        <text>Thiol-dependent hydrolysis of ester, thioester, amide, peptide and isopeptide bonds formed by the C-terminal Gly of ubiquitin (a 76-residue protein attached to proteins as an intracellular targeting signal).</text>
        <dbReference type="EC" id="3.4.19.12"/>
    </reaction>
</comment>
<evidence type="ECO:0000256" key="1">
    <source>
        <dbReference type="ARBA" id="ARBA00000707"/>
    </source>
</evidence>
<feature type="domain" description="USP" evidence="9">
    <location>
        <begin position="221"/>
        <end position="497"/>
    </location>
</feature>
<dbReference type="EMBL" id="JAUJYN010000009">
    <property type="protein sequence ID" value="KAK1263162.1"/>
    <property type="molecule type" value="Genomic_DNA"/>
</dbReference>
<evidence type="ECO:0000256" key="6">
    <source>
        <dbReference type="ARBA" id="ARBA00022801"/>
    </source>
</evidence>
<evidence type="ECO:0000256" key="5">
    <source>
        <dbReference type="ARBA" id="ARBA00022786"/>
    </source>
</evidence>
<name>A0AAV9AGH3_ACOGR</name>
<dbReference type="AlphaFoldDB" id="A0AAV9AGH3"/>
<dbReference type="GO" id="GO:0006508">
    <property type="term" value="P:proteolysis"/>
    <property type="evidence" value="ECO:0007669"/>
    <property type="project" value="UniProtKB-KW"/>
</dbReference>
<gene>
    <name evidence="10" type="ORF">QJS04_geneDACA009383</name>
</gene>
<evidence type="ECO:0000256" key="8">
    <source>
        <dbReference type="SAM" id="MobiDB-lite"/>
    </source>
</evidence>
<dbReference type="Proteomes" id="UP001179952">
    <property type="component" value="Unassembled WGS sequence"/>
</dbReference>
<dbReference type="SUPFAM" id="SSF54001">
    <property type="entry name" value="Cysteine proteinases"/>
    <property type="match status" value="1"/>
</dbReference>
<keyword evidence="4" id="KW-0645">Protease</keyword>
<dbReference type="Pfam" id="PF25242">
    <property type="entry name" value="Ubiquitin_UBP8"/>
    <property type="match status" value="1"/>
</dbReference>
<keyword evidence="6 10" id="KW-0378">Hydrolase</keyword>
<dbReference type="PROSITE" id="PS50235">
    <property type="entry name" value="USP_3"/>
    <property type="match status" value="1"/>
</dbReference>
<keyword evidence="5" id="KW-0833">Ubl conjugation pathway</keyword>
<evidence type="ECO:0000256" key="7">
    <source>
        <dbReference type="ARBA" id="ARBA00022807"/>
    </source>
</evidence>
<evidence type="ECO:0000256" key="4">
    <source>
        <dbReference type="ARBA" id="ARBA00022670"/>
    </source>
</evidence>
<organism evidence="10 11">
    <name type="scientific">Acorus gramineus</name>
    <name type="common">Dwarf sweet flag</name>
    <dbReference type="NCBI Taxonomy" id="55184"/>
    <lineage>
        <taxon>Eukaryota</taxon>
        <taxon>Viridiplantae</taxon>
        <taxon>Streptophyta</taxon>
        <taxon>Embryophyta</taxon>
        <taxon>Tracheophyta</taxon>
        <taxon>Spermatophyta</taxon>
        <taxon>Magnoliopsida</taxon>
        <taxon>Liliopsida</taxon>
        <taxon>Acoraceae</taxon>
        <taxon>Acorus</taxon>
    </lineage>
</organism>
<dbReference type="InterPro" id="IPR050185">
    <property type="entry name" value="Ub_carboxyl-term_hydrolase"/>
</dbReference>
<dbReference type="InterPro" id="IPR038765">
    <property type="entry name" value="Papain-like_cys_pep_sf"/>
</dbReference>
<dbReference type="GO" id="GO:0004843">
    <property type="term" value="F:cysteine-type deubiquitinase activity"/>
    <property type="evidence" value="ECO:0007669"/>
    <property type="project" value="UniProtKB-EC"/>
</dbReference>
<dbReference type="PANTHER" id="PTHR21646">
    <property type="entry name" value="UBIQUITIN CARBOXYL-TERMINAL HYDROLASE"/>
    <property type="match status" value="1"/>
</dbReference>
<proteinExistence type="inferred from homology"/>
<evidence type="ECO:0000256" key="2">
    <source>
        <dbReference type="ARBA" id="ARBA00009085"/>
    </source>
</evidence>
<dbReference type="InterPro" id="IPR001394">
    <property type="entry name" value="Peptidase_C19_UCH"/>
</dbReference>
<dbReference type="Gene3D" id="3.90.70.10">
    <property type="entry name" value="Cysteine proteinases"/>
    <property type="match status" value="1"/>
</dbReference>
<comment type="caution">
    <text evidence="10">The sequence shown here is derived from an EMBL/GenBank/DDBJ whole genome shotgun (WGS) entry which is preliminary data.</text>
</comment>
<accession>A0AAV9AGH3</accession>
<reference evidence="10" key="1">
    <citation type="journal article" date="2023" name="Nat. Commun.">
        <title>Diploid and tetraploid genomes of Acorus and the evolution of monocots.</title>
        <authorList>
            <person name="Ma L."/>
            <person name="Liu K.W."/>
            <person name="Li Z."/>
            <person name="Hsiao Y.Y."/>
            <person name="Qi Y."/>
            <person name="Fu T."/>
            <person name="Tang G.D."/>
            <person name="Zhang D."/>
            <person name="Sun W.H."/>
            <person name="Liu D.K."/>
            <person name="Li Y."/>
            <person name="Chen G.Z."/>
            <person name="Liu X.D."/>
            <person name="Liao X.Y."/>
            <person name="Jiang Y.T."/>
            <person name="Yu X."/>
            <person name="Hao Y."/>
            <person name="Huang J."/>
            <person name="Zhao X.W."/>
            <person name="Ke S."/>
            <person name="Chen Y.Y."/>
            <person name="Wu W.L."/>
            <person name="Hsu J.L."/>
            <person name="Lin Y.F."/>
            <person name="Huang M.D."/>
            <person name="Li C.Y."/>
            <person name="Huang L."/>
            <person name="Wang Z.W."/>
            <person name="Zhao X."/>
            <person name="Zhong W.Y."/>
            <person name="Peng D.H."/>
            <person name="Ahmad S."/>
            <person name="Lan S."/>
            <person name="Zhang J.S."/>
            <person name="Tsai W.C."/>
            <person name="Van de Peer Y."/>
            <person name="Liu Z.J."/>
        </authorList>
    </citation>
    <scope>NUCLEOTIDE SEQUENCE</scope>
    <source>
        <strain evidence="10">SCP</strain>
    </source>
</reference>
<evidence type="ECO:0000256" key="3">
    <source>
        <dbReference type="ARBA" id="ARBA00012759"/>
    </source>
</evidence>
<keyword evidence="7" id="KW-0788">Thiol protease</keyword>
<keyword evidence="11" id="KW-1185">Reference proteome</keyword>